<dbReference type="AlphaFoldDB" id="A0A8R1EHS8"/>
<name>A0A8R1EHS8_CAEJA</name>
<protein>
    <submittedName>
        <fullName evidence="2">Uncharacterized protein</fullName>
    </submittedName>
</protein>
<keyword evidence="3" id="KW-1185">Reference proteome</keyword>
<proteinExistence type="predicted"/>
<feature type="transmembrane region" description="Helical" evidence="1">
    <location>
        <begin position="6"/>
        <end position="32"/>
    </location>
</feature>
<reference evidence="2" key="2">
    <citation type="submission" date="2022-06" db="UniProtKB">
        <authorList>
            <consortium name="EnsemblMetazoa"/>
        </authorList>
    </citation>
    <scope>IDENTIFICATION</scope>
    <source>
        <strain evidence="2">DF5081</strain>
    </source>
</reference>
<keyword evidence="1" id="KW-0812">Transmembrane</keyword>
<evidence type="ECO:0000256" key="1">
    <source>
        <dbReference type="SAM" id="Phobius"/>
    </source>
</evidence>
<organism evidence="2 3">
    <name type="scientific">Caenorhabditis japonica</name>
    <dbReference type="NCBI Taxonomy" id="281687"/>
    <lineage>
        <taxon>Eukaryota</taxon>
        <taxon>Metazoa</taxon>
        <taxon>Ecdysozoa</taxon>
        <taxon>Nematoda</taxon>
        <taxon>Chromadorea</taxon>
        <taxon>Rhabditida</taxon>
        <taxon>Rhabditina</taxon>
        <taxon>Rhabditomorpha</taxon>
        <taxon>Rhabditoidea</taxon>
        <taxon>Rhabditidae</taxon>
        <taxon>Peloderinae</taxon>
        <taxon>Caenorhabditis</taxon>
    </lineage>
</organism>
<evidence type="ECO:0000313" key="2">
    <source>
        <dbReference type="EnsemblMetazoa" id="CJA35690.1"/>
    </source>
</evidence>
<keyword evidence="1" id="KW-0472">Membrane</keyword>
<feature type="transmembrane region" description="Helical" evidence="1">
    <location>
        <begin position="79"/>
        <end position="100"/>
    </location>
</feature>
<evidence type="ECO:0000313" key="3">
    <source>
        <dbReference type="Proteomes" id="UP000005237"/>
    </source>
</evidence>
<keyword evidence="1" id="KW-1133">Transmembrane helix</keyword>
<reference evidence="3" key="1">
    <citation type="submission" date="2010-08" db="EMBL/GenBank/DDBJ databases">
        <authorList>
            <consortium name="Caenorhabditis japonica Sequencing Consortium"/>
            <person name="Wilson R.K."/>
        </authorList>
    </citation>
    <scope>NUCLEOTIDE SEQUENCE [LARGE SCALE GENOMIC DNA]</scope>
    <source>
        <strain evidence="3">DF5081</strain>
    </source>
</reference>
<dbReference type="EnsemblMetazoa" id="CJA35690.1">
    <property type="protein sequence ID" value="CJA35690.1"/>
    <property type="gene ID" value="WBGene00211537"/>
</dbReference>
<accession>A0A8R1EHS8</accession>
<dbReference type="Proteomes" id="UP000005237">
    <property type="component" value="Unassembled WGS sequence"/>
</dbReference>
<sequence length="128" mass="14465">MGLAGVYSVGLKVFSVAVIKLYVLMGPSLYALRSCLESRKGLCLGRCCFCCTSTILEIISNQIICFMQMISKFSLIYRLMIRMTLMFCLIGVILGSWMWLQTNVNTSVFVFQKDWSPVLNPHSPFQAQ</sequence>